<gene>
    <name evidence="1" type="ORF">PHLCEN_2v7891</name>
</gene>
<accession>A0A2R6NVA2</accession>
<dbReference type="EMBL" id="MLYV02000794">
    <property type="protein sequence ID" value="PSR77460.1"/>
    <property type="molecule type" value="Genomic_DNA"/>
</dbReference>
<name>A0A2R6NVA2_9APHY</name>
<protein>
    <submittedName>
        <fullName evidence="1">Uncharacterized protein</fullName>
    </submittedName>
</protein>
<organism evidence="1 2">
    <name type="scientific">Hermanssonia centrifuga</name>
    <dbReference type="NCBI Taxonomy" id="98765"/>
    <lineage>
        <taxon>Eukaryota</taxon>
        <taxon>Fungi</taxon>
        <taxon>Dikarya</taxon>
        <taxon>Basidiomycota</taxon>
        <taxon>Agaricomycotina</taxon>
        <taxon>Agaricomycetes</taxon>
        <taxon>Polyporales</taxon>
        <taxon>Meruliaceae</taxon>
        <taxon>Hermanssonia</taxon>
    </lineage>
</organism>
<dbReference type="STRING" id="98765.A0A2R6NVA2"/>
<comment type="caution">
    <text evidence="1">The sequence shown here is derived from an EMBL/GenBank/DDBJ whole genome shotgun (WGS) entry which is preliminary data.</text>
</comment>
<proteinExistence type="predicted"/>
<keyword evidence="2" id="KW-1185">Reference proteome</keyword>
<dbReference type="Proteomes" id="UP000186601">
    <property type="component" value="Unassembled WGS sequence"/>
</dbReference>
<sequence>MQDSATDVKIGYHLFFMCLFRKISAHFNAIQGKIPRQKMATDWKNHLRGQMRDKFYKDLTRDINAEKTKGYTLDSTIDKASEGIRSLIKIIKEHTSDGNDHNVQLVIYFDEAHTLFKTAKNNDPLFFILLSVLNAYRKEPLFVIFLSTHLGPARSQLFTSTLPITKISFDCAPRECLPVQPYALTIADITQVPFMARFGRPL</sequence>
<reference evidence="1 2" key="1">
    <citation type="submission" date="2018-02" db="EMBL/GenBank/DDBJ databases">
        <title>Genome sequence of the basidiomycete white-rot fungus Phlebia centrifuga.</title>
        <authorList>
            <person name="Granchi Z."/>
            <person name="Peng M."/>
            <person name="de Vries R.P."/>
            <person name="Hilden K."/>
            <person name="Makela M.R."/>
            <person name="Grigoriev I."/>
            <person name="Riley R."/>
        </authorList>
    </citation>
    <scope>NUCLEOTIDE SEQUENCE [LARGE SCALE GENOMIC DNA]</scope>
    <source>
        <strain evidence="1 2">FBCC195</strain>
    </source>
</reference>
<evidence type="ECO:0000313" key="1">
    <source>
        <dbReference type="EMBL" id="PSR77460.1"/>
    </source>
</evidence>
<dbReference type="OrthoDB" id="3269791at2759"/>
<evidence type="ECO:0000313" key="2">
    <source>
        <dbReference type="Proteomes" id="UP000186601"/>
    </source>
</evidence>
<dbReference type="AlphaFoldDB" id="A0A2R6NVA2"/>